<dbReference type="Proteomes" id="UP001158576">
    <property type="component" value="Chromosome 1"/>
</dbReference>
<feature type="domain" description="Transthyretin/hydroxyisourate hydrolase" evidence="2">
    <location>
        <begin position="18"/>
        <end position="124"/>
    </location>
</feature>
<evidence type="ECO:0000313" key="3">
    <source>
        <dbReference type="EMBL" id="CAG5103432.1"/>
    </source>
</evidence>
<reference evidence="3 4" key="1">
    <citation type="submission" date="2021-04" db="EMBL/GenBank/DDBJ databases">
        <authorList>
            <person name="Bliznina A."/>
        </authorList>
    </citation>
    <scope>NUCLEOTIDE SEQUENCE [LARGE SCALE GENOMIC DNA]</scope>
</reference>
<feature type="chain" id="PRO_5046022162" evidence="1">
    <location>
        <begin position="21"/>
        <end position="152"/>
    </location>
</feature>
<evidence type="ECO:0000313" key="4">
    <source>
        <dbReference type="Proteomes" id="UP001158576"/>
    </source>
</evidence>
<gene>
    <name evidence="3" type="ORF">OKIOD_LOCUS9535</name>
</gene>
<name>A0ABN7SKW5_OIKDI</name>
<keyword evidence="4" id="KW-1185">Reference proteome</keyword>
<dbReference type="Pfam" id="PF00576">
    <property type="entry name" value="Transthyretin"/>
    <property type="match status" value="1"/>
</dbReference>
<feature type="signal peptide" evidence="1">
    <location>
        <begin position="1"/>
        <end position="20"/>
    </location>
</feature>
<evidence type="ECO:0000256" key="1">
    <source>
        <dbReference type="SAM" id="SignalP"/>
    </source>
</evidence>
<proteinExistence type="predicted"/>
<sequence>MKLFLALFAISQANLRLSVTDSVLGNLADGIEVTIFDGKSEQNATHSWTNWSNPQKLGYSEQNGLEKTTLSEGQLYRIHFASGKFYGIEAPFFPEPTFDFKMVPVPEEKELMLSVLISPYAYSTDAKMVPKGSGARAVIVSLFTLLLAYCSF</sequence>
<dbReference type="SUPFAM" id="SSF49472">
    <property type="entry name" value="Transthyretin (synonym: prealbumin)"/>
    <property type="match status" value="1"/>
</dbReference>
<dbReference type="InterPro" id="IPR036817">
    <property type="entry name" value="Transthyretin/HIU_hydrolase_sf"/>
</dbReference>
<dbReference type="InterPro" id="IPR023416">
    <property type="entry name" value="Transthyretin/HIU_hydrolase_d"/>
</dbReference>
<evidence type="ECO:0000259" key="2">
    <source>
        <dbReference type="Pfam" id="PF00576"/>
    </source>
</evidence>
<keyword evidence="1" id="KW-0732">Signal</keyword>
<organism evidence="3 4">
    <name type="scientific">Oikopleura dioica</name>
    <name type="common">Tunicate</name>
    <dbReference type="NCBI Taxonomy" id="34765"/>
    <lineage>
        <taxon>Eukaryota</taxon>
        <taxon>Metazoa</taxon>
        <taxon>Chordata</taxon>
        <taxon>Tunicata</taxon>
        <taxon>Appendicularia</taxon>
        <taxon>Copelata</taxon>
        <taxon>Oikopleuridae</taxon>
        <taxon>Oikopleura</taxon>
    </lineage>
</organism>
<dbReference type="Gene3D" id="2.60.40.180">
    <property type="entry name" value="Transthyretin/hydroxyisourate hydrolase domain"/>
    <property type="match status" value="1"/>
</dbReference>
<accession>A0ABN7SKW5</accession>
<protein>
    <submittedName>
        <fullName evidence="3">Oidioi.mRNA.OKI2018_I69.chr1.g770.t1.cds</fullName>
    </submittedName>
</protein>
<dbReference type="EMBL" id="OU015566">
    <property type="protein sequence ID" value="CAG5103432.1"/>
    <property type="molecule type" value="Genomic_DNA"/>
</dbReference>